<dbReference type="Proteomes" id="UP000253551">
    <property type="component" value="Unassembled WGS sequence"/>
</dbReference>
<reference evidence="1 2" key="1">
    <citation type="journal article" date="2018" name="G3 (Bethesda)">
        <title>Phylogenetic and Phylogenomic Definition of Rhizopus Species.</title>
        <authorList>
            <person name="Gryganskyi A.P."/>
            <person name="Golan J."/>
            <person name="Dolatabadi S."/>
            <person name="Mondo S."/>
            <person name="Robb S."/>
            <person name="Idnurm A."/>
            <person name="Muszewska A."/>
            <person name="Steczkiewicz K."/>
            <person name="Masonjones S."/>
            <person name="Liao H.L."/>
            <person name="Gajdeczka M.T."/>
            <person name="Anike F."/>
            <person name="Vuek A."/>
            <person name="Anishchenko I.M."/>
            <person name="Voigt K."/>
            <person name="de Hoog G.S."/>
            <person name="Smith M.E."/>
            <person name="Heitman J."/>
            <person name="Vilgalys R."/>
            <person name="Stajich J.E."/>
        </authorList>
    </citation>
    <scope>NUCLEOTIDE SEQUENCE [LARGE SCALE GENOMIC DNA]</scope>
    <source>
        <strain evidence="1 2">LSU 92-RS-03</strain>
    </source>
</reference>
<dbReference type="STRING" id="4846.A0A367JG42"/>
<dbReference type="AlphaFoldDB" id="A0A367JG42"/>
<dbReference type="OrthoDB" id="10267127at2759"/>
<comment type="caution">
    <text evidence="1">The sequence shown here is derived from an EMBL/GenBank/DDBJ whole genome shotgun (WGS) entry which is preliminary data.</text>
</comment>
<dbReference type="Pfam" id="PF08757">
    <property type="entry name" value="CotH"/>
    <property type="match status" value="1"/>
</dbReference>
<evidence type="ECO:0000313" key="2">
    <source>
        <dbReference type="Proteomes" id="UP000253551"/>
    </source>
</evidence>
<organism evidence="1 2">
    <name type="scientific">Rhizopus stolonifer</name>
    <name type="common">Rhizopus nigricans</name>
    <dbReference type="NCBI Taxonomy" id="4846"/>
    <lineage>
        <taxon>Eukaryota</taxon>
        <taxon>Fungi</taxon>
        <taxon>Fungi incertae sedis</taxon>
        <taxon>Mucoromycota</taxon>
        <taxon>Mucoromycotina</taxon>
        <taxon>Mucoromycetes</taxon>
        <taxon>Mucorales</taxon>
        <taxon>Mucorineae</taxon>
        <taxon>Rhizopodaceae</taxon>
        <taxon>Rhizopus</taxon>
    </lineage>
</organism>
<dbReference type="InterPro" id="IPR014867">
    <property type="entry name" value="Spore_coat_CotH_CotH2/3/7"/>
</dbReference>
<protein>
    <submittedName>
        <fullName evidence="1">Uncharacterized protein</fullName>
    </submittedName>
</protein>
<name>A0A367JG42_RHIST</name>
<accession>A0A367JG42</accession>
<evidence type="ECO:0000313" key="1">
    <source>
        <dbReference type="EMBL" id="RCH88839.1"/>
    </source>
</evidence>
<dbReference type="EMBL" id="PJQM01003447">
    <property type="protein sequence ID" value="RCH88839.1"/>
    <property type="molecule type" value="Genomic_DNA"/>
</dbReference>
<gene>
    <name evidence="1" type="ORF">CU098_009935</name>
</gene>
<keyword evidence="2" id="KW-1185">Reference proteome</keyword>
<proteinExistence type="predicted"/>
<sequence>MDLTRFISEQLNATNIDDSVVPLWKEKIDVDSLLRMIALEIVISNSDAYLTMANNYILYDDYESDRVAFSAQDFDLTMGSAINNAGFSTRPLTSSLIRVPKFKQDLERLIYRMTKDLVNTKLLAPRIESLRDFLLEDVVWDQNLPRLGKGLRRPGHNNDNDSKMEPETAFLAAIHGPTNSTRSMALLDWIEFRSNNILDFFERLK</sequence>